<dbReference type="AlphaFoldDB" id="A0A5J9SE64"/>
<dbReference type="OrthoDB" id="784102at2759"/>
<feature type="non-terminal residue" evidence="3">
    <location>
        <position position="1"/>
    </location>
</feature>
<proteinExistence type="inferred from homology"/>
<sequence>MGTATAAPHVMVLPFPAQGHVTPLMELSHRLVERGFEVTFVNTELIHTQVLEALRPANGGAGGNELELEGIHLVSIPDGMSDGEDRRDLGKFLDGLMRHVPGYVEQLMRETEASGRAKVKWLVGDLTMAMCFEAASRLGVRVAGFGPASAACFATTIKIPQLIEDGFIDEKGAAIVATGGE</sequence>
<comment type="caution">
    <text evidence="3">The sequence shown here is derived from an EMBL/GenBank/DDBJ whole genome shotgun (WGS) entry which is preliminary data.</text>
</comment>
<name>A0A5J9SE64_9POAL</name>
<dbReference type="Pfam" id="PF26168">
    <property type="entry name" value="Glyco_transf_N"/>
    <property type="match status" value="1"/>
</dbReference>
<dbReference type="Gene3D" id="3.40.50.2000">
    <property type="entry name" value="Glycogen Phosphorylase B"/>
    <property type="match status" value="1"/>
</dbReference>
<organism evidence="3 4">
    <name type="scientific">Eragrostis curvula</name>
    <name type="common">weeping love grass</name>
    <dbReference type="NCBI Taxonomy" id="38414"/>
    <lineage>
        <taxon>Eukaryota</taxon>
        <taxon>Viridiplantae</taxon>
        <taxon>Streptophyta</taxon>
        <taxon>Embryophyta</taxon>
        <taxon>Tracheophyta</taxon>
        <taxon>Spermatophyta</taxon>
        <taxon>Magnoliopsida</taxon>
        <taxon>Liliopsida</taxon>
        <taxon>Poales</taxon>
        <taxon>Poaceae</taxon>
        <taxon>PACMAD clade</taxon>
        <taxon>Chloridoideae</taxon>
        <taxon>Eragrostideae</taxon>
        <taxon>Eragrostidinae</taxon>
        <taxon>Eragrostis</taxon>
    </lineage>
</organism>
<dbReference type="InterPro" id="IPR058980">
    <property type="entry name" value="Glyco_transf_N"/>
</dbReference>
<dbReference type="PANTHER" id="PTHR11926:SF1412">
    <property type="entry name" value="UDP-GLYCOSYLTRANSFERASE 83A1-LIKE"/>
    <property type="match status" value="1"/>
</dbReference>
<reference evidence="3 4" key="1">
    <citation type="journal article" date="2019" name="Sci. Rep.">
        <title>A high-quality genome of Eragrostis curvula grass provides insights into Poaceae evolution and supports new strategies to enhance forage quality.</title>
        <authorList>
            <person name="Carballo J."/>
            <person name="Santos B.A.C.M."/>
            <person name="Zappacosta D."/>
            <person name="Garbus I."/>
            <person name="Selva J.P."/>
            <person name="Gallo C.A."/>
            <person name="Diaz A."/>
            <person name="Albertini E."/>
            <person name="Caccamo M."/>
            <person name="Echenique V."/>
        </authorList>
    </citation>
    <scope>NUCLEOTIDE SEQUENCE [LARGE SCALE GENOMIC DNA]</scope>
    <source>
        <strain evidence="4">cv. Victoria</strain>
        <tissue evidence="3">Leaf</tissue>
    </source>
</reference>
<accession>A0A5J9SE64</accession>
<evidence type="ECO:0000313" key="4">
    <source>
        <dbReference type="Proteomes" id="UP000324897"/>
    </source>
</evidence>
<feature type="domain" description="Glycosyltransferase N-terminal" evidence="2">
    <location>
        <begin position="10"/>
        <end position="50"/>
    </location>
</feature>
<gene>
    <name evidence="3" type="ORF">EJB05_57282</name>
</gene>
<dbReference type="FunFam" id="3.40.50.2000:FF:000108">
    <property type="entry name" value="UDP-glycosyltransferase 83A1"/>
    <property type="match status" value="1"/>
</dbReference>
<keyword evidence="4" id="KW-1185">Reference proteome</keyword>
<dbReference type="SUPFAM" id="SSF53756">
    <property type="entry name" value="UDP-Glycosyltransferase/glycogen phosphorylase"/>
    <property type="match status" value="1"/>
</dbReference>
<dbReference type="PANTHER" id="PTHR11926">
    <property type="entry name" value="GLUCOSYL/GLUCURONOSYL TRANSFERASES"/>
    <property type="match status" value="1"/>
</dbReference>
<dbReference type="EMBL" id="RWGY01000999">
    <property type="protein sequence ID" value="TVT97461.1"/>
    <property type="molecule type" value="Genomic_DNA"/>
</dbReference>
<comment type="similarity">
    <text evidence="1">Belongs to the UDP-glycosyltransferase family.</text>
</comment>
<dbReference type="Proteomes" id="UP000324897">
    <property type="component" value="Unassembled WGS sequence"/>
</dbReference>
<evidence type="ECO:0000313" key="3">
    <source>
        <dbReference type="EMBL" id="TVT97461.1"/>
    </source>
</evidence>
<dbReference type="GO" id="GO:0080043">
    <property type="term" value="F:quercetin 3-O-glucosyltransferase activity"/>
    <property type="evidence" value="ECO:0007669"/>
    <property type="project" value="TreeGrafter"/>
</dbReference>
<protein>
    <recommendedName>
        <fullName evidence="2">Glycosyltransferase N-terminal domain-containing protein</fullName>
    </recommendedName>
</protein>
<evidence type="ECO:0000259" key="2">
    <source>
        <dbReference type="Pfam" id="PF26168"/>
    </source>
</evidence>
<dbReference type="Gramene" id="TVT97461">
    <property type="protein sequence ID" value="TVT97461"/>
    <property type="gene ID" value="EJB05_57282"/>
</dbReference>
<evidence type="ECO:0000256" key="1">
    <source>
        <dbReference type="ARBA" id="ARBA00009995"/>
    </source>
</evidence>
<dbReference type="GO" id="GO:0080044">
    <property type="term" value="F:quercetin 7-O-glucosyltransferase activity"/>
    <property type="evidence" value="ECO:0007669"/>
    <property type="project" value="TreeGrafter"/>
</dbReference>